<name>A0A7J6W4C0_THATH</name>
<organism evidence="7 8">
    <name type="scientific">Thalictrum thalictroides</name>
    <name type="common">Rue-anemone</name>
    <name type="synonym">Anemone thalictroides</name>
    <dbReference type="NCBI Taxonomy" id="46969"/>
    <lineage>
        <taxon>Eukaryota</taxon>
        <taxon>Viridiplantae</taxon>
        <taxon>Streptophyta</taxon>
        <taxon>Embryophyta</taxon>
        <taxon>Tracheophyta</taxon>
        <taxon>Spermatophyta</taxon>
        <taxon>Magnoliopsida</taxon>
        <taxon>Ranunculales</taxon>
        <taxon>Ranunculaceae</taxon>
        <taxon>Thalictroideae</taxon>
        <taxon>Thalictrum</taxon>
    </lineage>
</organism>
<keyword evidence="3" id="KW-0804">Transcription</keyword>
<evidence type="ECO:0000313" key="8">
    <source>
        <dbReference type="Proteomes" id="UP000554482"/>
    </source>
</evidence>
<gene>
    <name evidence="7" type="ORF">FRX31_019055</name>
</gene>
<evidence type="ECO:0000256" key="2">
    <source>
        <dbReference type="ARBA" id="ARBA00023125"/>
    </source>
</evidence>
<dbReference type="Pfam" id="PF02042">
    <property type="entry name" value="RWP-RK"/>
    <property type="match status" value="1"/>
</dbReference>
<sequence>MSQGVCSSVLKKICRDNGLVRWPYRKFLAGKSVEEIQKDAARERRREMIELARAARQKDAATTGLYATTTILGQQGNNLSQDGWQQGNNPSRDGGKQGSNPSQENDMLHSGSARYIPAYLDEFKEGFPSNGLSTVTMRWWGNRTSDANDDEMLGEEPAVDVANKQQSHNALNKCMEGKTDTASEKSDIVPQGTSLLSSVRERAAAEGREALKLGVHGGYRSFKLNRREKMLLHKVFNSSLPSQWKINSS</sequence>
<evidence type="ECO:0000259" key="6">
    <source>
        <dbReference type="PROSITE" id="PS51519"/>
    </source>
</evidence>
<dbReference type="PROSITE" id="PS51519">
    <property type="entry name" value="RWP_RK"/>
    <property type="match status" value="1"/>
</dbReference>
<evidence type="ECO:0000256" key="1">
    <source>
        <dbReference type="ARBA" id="ARBA00023015"/>
    </source>
</evidence>
<feature type="region of interest" description="Disordered" evidence="5">
    <location>
        <begin position="76"/>
        <end position="108"/>
    </location>
</feature>
<proteinExistence type="predicted"/>
<comment type="caution">
    <text evidence="7">The sequence shown here is derived from an EMBL/GenBank/DDBJ whole genome shotgun (WGS) entry which is preliminary data.</text>
</comment>
<keyword evidence="4" id="KW-0539">Nucleus</keyword>
<evidence type="ECO:0000313" key="7">
    <source>
        <dbReference type="EMBL" id="KAF5191350.1"/>
    </source>
</evidence>
<dbReference type="GO" id="GO:0003677">
    <property type="term" value="F:DNA binding"/>
    <property type="evidence" value="ECO:0007669"/>
    <property type="project" value="UniProtKB-KW"/>
</dbReference>
<dbReference type="PANTHER" id="PTHR48460">
    <property type="entry name" value="RWP-RK DOMAIN-CONTAINING PROTEIN"/>
    <property type="match status" value="1"/>
</dbReference>
<dbReference type="EMBL" id="JABWDY010022898">
    <property type="protein sequence ID" value="KAF5191350.1"/>
    <property type="molecule type" value="Genomic_DNA"/>
</dbReference>
<evidence type="ECO:0000256" key="5">
    <source>
        <dbReference type="SAM" id="MobiDB-lite"/>
    </source>
</evidence>
<evidence type="ECO:0000256" key="3">
    <source>
        <dbReference type="ARBA" id="ARBA00023163"/>
    </source>
</evidence>
<keyword evidence="1" id="KW-0805">Transcription regulation</keyword>
<evidence type="ECO:0000256" key="4">
    <source>
        <dbReference type="ARBA" id="ARBA00023242"/>
    </source>
</evidence>
<dbReference type="PANTHER" id="PTHR48460:SF1">
    <property type="entry name" value="RWP-RK DOMAIN-CONTAINING PROTEIN"/>
    <property type="match status" value="1"/>
</dbReference>
<protein>
    <recommendedName>
        <fullName evidence="6">RWP-RK domain-containing protein</fullName>
    </recommendedName>
</protein>
<keyword evidence="2" id="KW-0238">DNA-binding</keyword>
<accession>A0A7J6W4C0</accession>
<dbReference type="InterPro" id="IPR003035">
    <property type="entry name" value="RWP-RK_dom"/>
</dbReference>
<feature type="domain" description="RWP-RK" evidence="6">
    <location>
        <begin position="1"/>
        <end position="50"/>
    </location>
</feature>
<reference evidence="7 8" key="1">
    <citation type="submission" date="2020-06" db="EMBL/GenBank/DDBJ databases">
        <title>Transcriptomic and genomic resources for Thalictrum thalictroides and T. hernandezii: Facilitating candidate gene discovery in an emerging model plant lineage.</title>
        <authorList>
            <person name="Arias T."/>
            <person name="Riano-Pachon D.M."/>
            <person name="Di Stilio V.S."/>
        </authorList>
    </citation>
    <scope>NUCLEOTIDE SEQUENCE [LARGE SCALE GENOMIC DNA]</scope>
    <source>
        <strain evidence="8">cv. WT478/WT964</strain>
        <tissue evidence="7">Leaves</tissue>
    </source>
</reference>
<keyword evidence="8" id="KW-1185">Reference proteome</keyword>
<dbReference type="AlphaFoldDB" id="A0A7J6W4C0"/>
<feature type="compositionally biased region" description="Polar residues" evidence="5">
    <location>
        <begin position="76"/>
        <end position="91"/>
    </location>
</feature>
<dbReference type="Proteomes" id="UP000554482">
    <property type="component" value="Unassembled WGS sequence"/>
</dbReference>
<dbReference type="OrthoDB" id="6270329at2759"/>